<dbReference type="EMBL" id="BARS01016160">
    <property type="protein sequence ID" value="GAF98273.1"/>
    <property type="molecule type" value="Genomic_DNA"/>
</dbReference>
<accession>X0TXG0</accession>
<gene>
    <name evidence="1" type="ORF">S01H1_26645</name>
</gene>
<protein>
    <submittedName>
        <fullName evidence="1">Uncharacterized protein</fullName>
    </submittedName>
</protein>
<dbReference type="AlphaFoldDB" id="X0TXG0"/>
<name>X0TXG0_9ZZZZ</name>
<sequence>SEEQMASIVQALSLYRDTDVETYYTEAGQWLDALVEYVGILNTEIGWSADRAVALVVDKYVTPAIEGGDTNLIVFVKTQLEALRG</sequence>
<feature type="non-terminal residue" evidence="1">
    <location>
        <position position="1"/>
    </location>
</feature>
<proteinExistence type="predicted"/>
<organism evidence="1">
    <name type="scientific">marine sediment metagenome</name>
    <dbReference type="NCBI Taxonomy" id="412755"/>
    <lineage>
        <taxon>unclassified sequences</taxon>
        <taxon>metagenomes</taxon>
        <taxon>ecological metagenomes</taxon>
    </lineage>
</organism>
<comment type="caution">
    <text evidence="1">The sequence shown here is derived from an EMBL/GenBank/DDBJ whole genome shotgun (WGS) entry which is preliminary data.</text>
</comment>
<reference evidence="1" key="1">
    <citation type="journal article" date="2014" name="Front. Microbiol.">
        <title>High frequency of phylogenetically diverse reductive dehalogenase-homologous genes in deep subseafloor sedimentary metagenomes.</title>
        <authorList>
            <person name="Kawai M."/>
            <person name="Futagami T."/>
            <person name="Toyoda A."/>
            <person name="Takaki Y."/>
            <person name="Nishi S."/>
            <person name="Hori S."/>
            <person name="Arai W."/>
            <person name="Tsubouchi T."/>
            <person name="Morono Y."/>
            <person name="Uchiyama I."/>
            <person name="Ito T."/>
            <person name="Fujiyama A."/>
            <person name="Inagaki F."/>
            <person name="Takami H."/>
        </authorList>
    </citation>
    <scope>NUCLEOTIDE SEQUENCE</scope>
    <source>
        <strain evidence="1">Expedition CK06-06</strain>
    </source>
</reference>
<evidence type="ECO:0000313" key="1">
    <source>
        <dbReference type="EMBL" id="GAF98273.1"/>
    </source>
</evidence>